<feature type="domain" description="UvrD-like helicase ATP-binding" evidence="5">
    <location>
        <begin position="32"/>
        <end position="112"/>
    </location>
</feature>
<dbReference type="Pfam" id="PF00580">
    <property type="entry name" value="UvrD-helicase"/>
    <property type="match status" value="1"/>
</dbReference>
<evidence type="ECO:0008006" key="9">
    <source>
        <dbReference type="Google" id="ProtNLM"/>
    </source>
</evidence>
<dbReference type="Pfam" id="PF13538">
    <property type="entry name" value="UvrD_C_2"/>
    <property type="match status" value="1"/>
</dbReference>
<dbReference type="Gene3D" id="3.40.50.300">
    <property type="entry name" value="P-loop containing nucleotide triphosphate hydrolases"/>
    <property type="match status" value="2"/>
</dbReference>
<dbReference type="InterPro" id="IPR014016">
    <property type="entry name" value="UvrD-like_ATP-bd"/>
</dbReference>
<dbReference type="InterPro" id="IPR027417">
    <property type="entry name" value="P-loop_NTPase"/>
</dbReference>
<proteinExistence type="predicted"/>
<dbReference type="PANTHER" id="PTHR11070">
    <property type="entry name" value="UVRD / RECB / PCRA DNA HELICASE FAMILY MEMBER"/>
    <property type="match status" value="1"/>
</dbReference>
<dbReference type="Proteomes" id="UP000078335">
    <property type="component" value="Unassembled WGS sequence"/>
</dbReference>
<keyword evidence="8" id="KW-1185">Reference proteome</keyword>
<keyword evidence="3" id="KW-0347">Helicase</keyword>
<comment type="caution">
    <text evidence="7">The sequence shown here is derived from an EMBL/GenBank/DDBJ whole genome shotgun (WGS) entry which is preliminary data.</text>
</comment>
<evidence type="ECO:0000313" key="8">
    <source>
        <dbReference type="Proteomes" id="UP000078335"/>
    </source>
</evidence>
<evidence type="ECO:0000259" key="6">
    <source>
        <dbReference type="Pfam" id="PF13538"/>
    </source>
</evidence>
<evidence type="ECO:0000256" key="2">
    <source>
        <dbReference type="ARBA" id="ARBA00022801"/>
    </source>
</evidence>
<dbReference type="InterPro" id="IPR027785">
    <property type="entry name" value="UvrD-like_helicase_C"/>
</dbReference>
<keyword evidence="2" id="KW-0378">Hydrolase</keyword>
<dbReference type="SUPFAM" id="SSF52540">
    <property type="entry name" value="P-loop containing nucleoside triphosphate hydrolases"/>
    <property type="match status" value="1"/>
</dbReference>
<name>A0ABR5SA64_9MICO</name>
<evidence type="ECO:0000256" key="1">
    <source>
        <dbReference type="ARBA" id="ARBA00022741"/>
    </source>
</evidence>
<organism evidence="7 8">
    <name type="scientific">Curtobacterium oceanosedimentum</name>
    <dbReference type="NCBI Taxonomy" id="465820"/>
    <lineage>
        <taxon>Bacteria</taxon>
        <taxon>Bacillati</taxon>
        <taxon>Actinomycetota</taxon>
        <taxon>Actinomycetes</taxon>
        <taxon>Micrococcales</taxon>
        <taxon>Microbacteriaceae</taxon>
        <taxon>Curtobacterium</taxon>
    </lineage>
</organism>
<keyword evidence="4" id="KW-0067">ATP-binding</keyword>
<keyword evidence="1" id="KW-0547">Nucleotide-binding</keyword>
<evidence type="ECO:0000313" key="7">
    <source>
        <dbReference type="EMBL" id="KTR43054.1"/>
    </source>
</evidence>
<dbReference type="PANTHER" id="PTHR11070:SF2">
    <property type="entry name" value="ATP-DEPENDENT DNA HELICASE SRS2"/>
    <property type="match status" value="1"/>
</dbReference>
<gene>
    <name evidence="7" type="ORF">NS263_00625</name>
</gene>
<evidence type="ECO:0000256" key="3">
    <source>
        <dbReference type="ARBA" id="ARBA00022806"/>
    </source>
</evidence>
<evidence type="ECO:0000256" key="4">
    <source>
        <dbReference type="ARBA" id="ARBA00022840"/>
    </source>
</evidence>
<feature type="domain" description="UvrD-like helicase C-terminal" evidence="6">
    <location>
        <begin position="397"/>
        <end position="448"/>
    </location>
</feature>
<accession>A0ABR5SA64</accession>
<evidence type="ECO:0000259" key="5">
    <source>
        <dbReference type="Pfam" id="PF00580"/>
    </source>
</evidence>
<dbReference type="EMBL" id="LDRB01000003">
    <property type="protein sequence ID" value="KTR43054.1"/>
    <property type="molecule type" value="Genomic_DNA"/>
</dbReference>
<dbReference type="InterPro" id="IPR000212">
    <property type="entry name" value="DNA_helicase_UvrD/REP"/>
</dbReference>
<reference evidence="7 8" key="1">
    <citation type="journal article" date="2016" name="Front. Microbiol.">
        <title>Genomic Resource of Rice Seed Associated Bacteria.</title>
        <authorList>
            <person name="Midha S."/>
            <person name="Bansal K."/>
            <person name="Sharma S."/>
            <person name="Kumar N."/>
            <person name="Patil P.P."/>
            <person name="Chaudhry V."/>
            <person name="Patil P.B."/>
        </authorList>
    </citation>
    <scope>NUCLEOTIDE SEQUENCE [LARGE SCALE GENOMIC DNA]</scope>
    <source>
        <strain evidence="7 8">NS263</strain>
    </source>
</reference>
<dbReference type="Gene3D" id="1.10.486.10">
    <property type="entry name" value="PCRA, domain 4"/>
    <property type="match status" value="1"/>
</dbReference>
<sequence length="467" mass="51862">MSPGEQYAFNSSLPGGTDVNTANRELFLTDGLVAFDYFADWSAEVLENFPLIRKAYAAAYPIIMLDEFQDTVDPQWRLLQNFVDDCALVALGDPNQRMYDWLPGANEHRFDEFMDVVSPAVFDLSAWNWRSPEGSIAQFGQDVLVGVDIIGENKLDEYDAVDIVGMGYPPLSQLKWLILAALKRQRESNGSVAVLTPTNQLSQQVWDYMTVAQSAALPALRMELVSDQEDGFAAAVFLAAVLEQPDAGQMSLAAVCRAMATYLQTRSERLSQAAAKVVQTLRQSADTLEAGVLRAERVAVRRLRLLLETSLTRARSGHPFADFLMIASIARDSEDKEIARAGRSSRTVNLVSRGSDVEVELGRAWRNHGRYVDSARILRDAIVAHQMTAARMPVSDLVVMNVHRSKGKEFDEVIVYEEKYTRFARENASIEVGRRALHVAITRARARATFATPQRDPSVLLSGARGN</sequence>
<protein>
    <recommendedName>
        <fullName evidence="9">DNA helicase</fullName>
    </recommendedName>
</protein>